<reference evidence="1 2" key="1">
    <citation type="submission" date="2020-08" db="EMBL/GenBank/DDBJ databases">
        <title>A Genomic Blueprint of the Chicken Gut Microbiome.</title>
        <authorList>
            <person name="Gilroy R."/>
            <person name="Ravi A."/>
            <person name="Getino M."/>
            <person name="Pursley I."/>
            <person name="Horton D.L."/>
            <person name="Alikhan N.-F."/>
            <person name="Baker D."/>
            <person name="Gharbi K."/>
            <person name="Hall N."/>
            <person name="Watson M."/>
            <person name="Adriaenssens E.M."/>
            <person name="Foster-Nyarko E."/>
            <person name="Jarju S."/>
            <person name="Secka A."/>
            <person name="Antonio M."/>
            <person name="Oren A."/>
            <person name="Chaudhuri R."/>
            <person name="La Ragione R.M."/>
            <person name="Hildebrand F."/>
            <person name="Pallen M.J."/>
        </authorList>
    </citation>
    <scope>NUCLEOTIDE SEQUENCE [LARGE SCALE GENOMIC DNA]</scope>
    <source>
        <strain evidence="1 2">Sa1YVA6</strain>
    </source>
</reference>
<proteinExistence type="predicted"/>
<dbReference type="EMBL" id="JACSPW010000005">
    <property type="protein sequence ID" value="MBD8032872.1"/>
    <property type="molecule type" value="Genomic_DNA"/>
</dbReference>
<dbReference type="InterPro" id="IPR020516">
    <property type="entry name" value="Uncharacterised_YxcD"/>
</dbReference>
<dbReference type="RefSeq" id="WP_191703455.1">
    <property type="nucleotide sequence ID" value="NZ_JACSPW010000005.1"/>
</dbReference>
<evidence type="ECO:0000313" key="2">
    <source>
        <dbReference type="Proteomes" id="UP000600565"/>
    </source>
</evidence>
<evidence type="ECO:0000313" key="1">
    <source>
        <dbReference type="EMBL" id="MBD8032872.1"/>
    </source>
</evidence>
<dbReference type="Proteomes" id="UP000600565">
    <property type="component" value="Unassembled WGS sequence"/>
</dbReference>
<name>A0ABR8XLS9_9BACL</name>
<dbReference type="Pfam" id="PF10850">
    <property type="entry name" value="DUF2653"/>
    <property type="match status" value="1"/>
</dbReference>
<sequence>MEKLTLLEQDLINAVCLFHAKFKNVTPDEVEVELMYDDVAGYSAEAFYNGQLDVYNSVNFIMALRLYIDEQLGRDSMSARISLDIDDEEGMVANVEF</sequence>
<comment type="caution">
    <text evidence="1">The sequence shown here is derived from an EMBL/GenBank/DDBJ whole genome shotgun (WGS) entry which is preliminary data.</text>
</comment>
<accession>A0ABR8XLS9</accession>
<protein>
    <submittedName>
        <fullName evidence="1">YxcD family protein</fullName>
    </submittedName>
</protein>
<keyword evidence="2" id="KW-1185">Reference proteome</keyword>
<organism evidence="1 2">
    <name type="scientific">Solibacillus merdavium</name>
    <dbReference type="NCBI Taxonomy" id="2762218"/>
    <lineage>
        <taxon>Bacteria</taxon>
        <taxon>Bacillati</taxon>
        <taxon>Bacillota</taxon>
        <taxon>Bacilli</taxon>
        <taxon>Bacillales</taxon>
        <taxon>Caryophanaceae</taxon>
        <taxon>Solibacillus</taxon>
    </lineage>
</organism>
<gene>
    <name evidence="1" type="ORF">H9632_07310</name>
</gene>